<reference evidence="1" key="2">
    <citation type="submission" date="2021-08" db="EMBL/GenBank/DDBJ databases">
        <authorList>
            <person name="Tani A."/>
            <person name="Ola A."/>
            <person name="Ogura Y."/>
            <person name="Katsura K."/>
            <person name="Hayashi T."/>
        </authorList>
    </citation>
    <scope>NUCLEOTIDE SEQUENCE</scope>
    <source>
        <strain evidence="1">LMG 23639</strain>
    </source>
</reference>
<gene>
    <name evidence="1" type="ORF">AOPFMNJM_4111</name>
</gene>
<reference evidence="1" key="1">
    <citation type="journal article" date="2021" name="Front. Microbiol.">
        <title>Comprehensive Comparative Genomics and Phenotyping of Methylobacterium Species.</title>
        <authorList>
            <person name="Alessa O."/>
            <person name="Ogura Y."/>
            <person name="Fujitani Y."/>
            <person name="Takami H."/>
            <person name="Hayashi T."/>
            <person name="Sahin N."/>
            <person name="Tani A."/>
        </authorList>
    </citation>
    <scope>NUCLEOTIDE SEQUENCE</scope>
    <source>
        <strain evidence="1">LMG 23639</strain>
    </source>
</reference>
<sequence>MPTKLKIKMGHIEFEYEGDAAYDNEAVKDLFTHMESLMVSAPPGAFDNPDHVLSGGGDTTPSTINLSIQSVCAHMKAKSGSEVAMAAAAHLQICEGKTSFTRKELLSGMQNANGYYNQAMSGNLTKILKGLIGSKRIMALSGEQMALSASELASAKAQLAQS</sequence>
<evidence type="ECO:0000313" key="1">
    <source>
        <dbReference type="EMBL" id="GJE08765.1"/>
    </source>
</evidence>
<comment type="caution">
    <text evidence="1">The sequence shown here is derived from an EMBL/GenBank/DDBJ whole genome shotgun (WGS) entry which is preliminary data.</text>
</comment>
<dbReference type="EMBL" id="BPQR01000088">
    <property type="protein sequence ID" value="GJE08765.1"/>
    <property type="molecule type" value="Genomic_DNA"/>
</dbReference>
<proteinExistence type="predicted"/>
<protein>
    <submittedName>
        <fullName evidence="1">Uncharacterized protein</fullName>
    </submittedName>
</protein>
<keyword evidence="2" id="KW-1185">Reference proteome</keyword>
<dbReference type="RefSeq" id="WP_238278741.1">
    <property type="nucleotide sequence ID" value="NZ_BPQR01000088.1"/>
</dbReference>
<evidence type="ECO:0000313" key="2">
    <source>
        <dbReference type="Proteomes" id="UP001055102"/>
    </source>
</evidence>
<dbReference type="Proteomes" id="UP001055102">
    <property type="component" value="Unassembled WGS sequence"/>
</dbReference>
<accession>A0ABQ4T3C8</accession>
<organism evidence="1 2">
    <name type="scientific">Methylobacterium jeotgali</name>
    <dbReference type="NCBI Taxonomy" id="381630"/>
    <lineage>
        <taxon>Bacteria</taxon>
        <taxon>Pseudomonadati</taxon>
        <taxon>Pseudomonadota</taxon>
        <taxon>Alphaproteobacteria</taxon>
        <taxon>Hyphomicrobiales</taxon>
        <taxon>Methylobacteriaceae</taxon>
        <taxon>Methylobacterium</taxon>
    </lineage>
</organism>
<name>A0ABQ4T3C8_9HYPH</name>